<name>A0A0P0VGB5_ORYSJ</name>
<sequence length="85" mass="9055">MSSKRPKAPLDLYRHLATAFLDVCSVTTGVSSMAAAIERAAAAVDNGDEECNGGAQQWRRQCRTLLGQCSAMAVAEELEAEVAVR</sequence>
<dbReference type="InParanoid" id="A0A0P0VGB5"/>
<evidence type="ECO:0000313" key="2">
    <source>
        <dbReference type="Proteomes" id="UP000059680"/>
    </source>
</evidence>
<organism evidence="1 2">
    <name type="scientific">Oryza sativa subsp. japonica</name>
    <name type="common">Rice</name>
    <dbReference type="NCBI Taxonomy" id="39947"/>
    <lineage>
        <taxon>Eukaryota</taxon>
        <taxon>Viridiplantae</taxon>
        <taxon>Streptophyta</taxon>
        <taxon>Embryophyta</taxon>
        <taxon>Tracheophyta</taxon>
        <taxon>Spermatophyta</taxon>
        <taxon>Magnoliopsida</taxon>
        <taxon>Liliopsida</taxon>
        <taxon>Poales</taxon>
        <taxon>Poaceae</taxon>
        <taxon>BOP clade</taxon>
        <taxon>Oryzoideae</taxon>
        <taxon>Oryzeae</taxon>
        <taxon>Oryzinae</taxon>
        <taxon>Oryza</taxon>
        <taxon>Oryza sativa</taxon>
    </lineage>
</organism>
<reference evidence="2" key="1">
    <citation type="journal article" date="2005" name="Nature">
        <title>The map-based sequence of the rice genome.</title>
        <authorList>
            <consortium name="International rice genome sequencing project (IRGSP)"/>
            <person name="Matsumoto T."/>
            <person name="Wu J."/>
            <person name="Kanamori H."/>
            <person name="Katayose Y."/>
            <person name="Fujisawa M."/>
            <person name="Namiki N."/>
            <person name="Mizuno H."/>
            <person name="Yamamoto K."/>
            <person name="Antonio B.A."/>
            <person name="Baba T."/>
            <person name="Sakata K."/>
            <person name="Nagamura Y."/>
            <person name="Aoki H."/>
            <person name="Arikawa K."/>
            <person name="Arita K."/>
            <person name="Bito T."/>
            <person name="Chiden Y."/>
            <person name="Fujitsuka N."/>
            <person name="Fukunaka R."/>
            <person name="Hamada M."/>
            <person name="Harada C."/>
            <person name="Hayashi A."/>
            <person name="Hijishita S."/>
            <person name="Honda M."/>
            <person name="Hosokawa S."/>
            <person name="Ichikawa Y."/>
            <person name="Idonuma A."/>
            <person name="Iijima M."/>
            <person name="Ikeda M."/>
            <person name="Ikeno M."/>
            <person name="Ito K."/>
            <person name="Ito S."/>
            <person name="Ito T."/>
            <person name="Ito Y."/>
            <person name="Ito Y."/>
            <person name="Iwabuchi A."/>
            <person name="Kamiya K."/>
            <person name="Karasawa W."/>
            <person name="Kurita K."/>
            <person name="Katagiri S."/>
            <person name="Kikuta A."/>
            <person name="Kobayashi H."/>
            <person name="Kobayashi N."/>
            <person name="Machita K."/>
            <person name="Maehara T."/>
            <person name="Masukawa M."/>
            <person name="Mizubayashi T."/>
            <person name="Mukai Y."/>
            <person name="Nagasaki H."/>
            <person name="Nagata Y."/>
            <person name="Naito S."/>
            <person name="Nakashima M."/>
            <person name="Nakama Y."/>
            <person name="Nakamichi Y."/>
            <person name="Nakamura M."/>
            <person name="Meguro A."/>
            <person name="Negishi M."/>
            <person name="Ohta I."/>
            <person name="Ohta T."/>
            <person name="Okamoto M."/>
            <person name="Ono N."/>
            <person name="Saji S."/>
            <person name="Sakaguchi M."/>
            <person name="Sakai K."/>
            <person name="Shibata M."/>
            <person name="Shimokawa T."/>
            <person name="Song J."/>
            <person name="Takazaki Y."/>
            <person name="Terasawa K."/>
            <person name="Tsugane M."/>
            <person name="Tsuji K."/>
            <person name="Ueda S."/>
            <person name="Waki K."/>
            <person name="Yamagata H."/>
            <person name="Yamamoto M."/>
            <person name="Yamamoto S."/>
            <person name="Yamane H."/>
            <person name="Yoshiki S."/>
            <person name="Yoshihara R."/>
            <person name="Yukawa K."/>
            <person name="Zhong H."/>
            <person name="Yano M."/>
            <person name="Yuan Q."/>
            <person name="Ouyang S."/>
            <person name="Liu J."/>
            <person name="Jones K.M."/>
            <person name="Gansberger K."/>
            <person name="Moffat K."/>
            <person name="Hill J."/>
            <person name="Bera J."/>
            <person name="Fadrosh D."/>
            <person name="Jin S."/>
            <person name="Johri S."/>
            <person name="Kim M."/>
            <person name="Overton L."/>
            <person name="Reardon M."/>
            <person name="Tsitrin T."/>
            <person name="Vuong H."/>
            <person name="Weaver B."/>
            <person name="Ciecko A."/>
            <person name="Tallon L."/>
            <person name="Jackson J."/>
            <person name="Pai G."/>
            <person name="Aken S.V."/>
            <person name="Utterback T."/>
            <person name="Reidmuller S."/>
            <person name="Feldblyum T."/>
            <person name="Hsiao J."/>
            <person name="Zismann V."/>
            <person name="Iobst S."/>
            <person name="de Vazeille A.R."/>
            <person name="Buell C.R."/>
            <person name="Ying K."/>
            <person name="Li Y."/>
            <person name="Lu T."/>
            <person name="Huang Y."/>
            <person name="Zhao Q."/>
            <person name="Feng Q."/>
            <person name="Zhang L."/>
            <person name="Zhu J."/>
            <person name="Weng Q."/>
            <person name="Mu J."/>
            <person name="Lu Y."/>
            <person name="Fan D."/>
            <person name="Liu Y."/>
            <person name="Guan J."/>
            <person name="Zhang Y."/>
            <person name="Yu S."/>
            <person name="Liu X."/>
            <person name="Zhang Y."/>
            <person name="Hong G."/>
            <person name="Han B."/>
            <person name="Choisne N."/>
            <person name="Demange N."/>
            <person name="Orjeda G."/>
            <person name="Samain S."/>
            <person name="Cattolico L."/>
            <person name="Pelletier E."/>
            <person name="Couloux A."/>
            <person name="Segurens B."/>
            <person name="Wincker P."/>
            <person name="D'Hont A."/>
            <person name="Scarpelli C."/>
            <person name="Weissenbach J."/>
            <person name="Salanoubat M."/>
            <person name="Quetier F."/>
            <person name="Yu Y."/>
            <person name="Kim H.R."/>
            <person name="Rambo T."/>
            <person name="Currie J."/>
            <person name="Collura K."/>
            <person name="Luo M."/>
            <person name="Yang T."/>
            <person name="Ammiraju J.S.S."/>
            <person name="Engler F."/>
            <person name="Soderlund C."/>
            <person name="Wing R.A."/>
            <person name="Palmer L.E."/>
            <person name="de la Bastide M."/>
            <person name="Spiegel L."/>
            <person name="Nascimento L."/>
            <person name="Zutavern T."/>
            <person name="O'Shaughnessy A."/>
            <person name="Dike S."/>
            <person name="Dedhia N."/>
            <person name="Preston R."/>
            <person name="Balija V."/>
            <person name="McCombie W.R."/>
            <person name="Chow T."/>
            <person name="Chen H."/>
            <person name="Chung M."/>
            <person name="Chen C."/>
            <person name="Shaw J."/>
            <person name="Wu H."/>
            <person name="Hsiao K."/>
            <person name="Chao Y."/>
            <person name="Chu M."/>
            <person name="Cheng C."/>
            <person name="Hour A."/>
            <person name="Lee P."/>
            <person name="Lin S."/>
            <person name="Lin Y."/>
            <person name="Liou J."/>
            <person name="Liu S."/>
            <person name="Hsing Y."/>
            <person name="Raghuvanshi S."/>
            <person name="Mohanty A."/>
            <person name="Bharti A.K."/>
            <person name="Gaur A."/>
            <person name="Gupta V."/>
            <person name="Kumar D."/>
            <person name="Ravi V."/>
            <person name="Vij S."/>
            <person name="Kapur A."/>
            <person name="Khurana P."/>
            <person name="Khurana P."/>
            <person name="Khurana J.P."/>
            <person name="Tyagi A.K."/>
            <person name="Gaikwad K."/>
            <person name="Singh A."/>
            <person name="Dalal V."/>
            <person name="Srivastava S."/>
            <person name="Dixit A."/>
            <person name="Pal A.K."/>
            <person name="Ghazi I.A."/>
            <person name="Yadav M."/>
            <person name="Pandit A."/>
            <person name="Bhargava A."/>
            <person name="Sureshbabu K."/>
            <person name="Batra K."/>
            <person name="Sharma T.R."/>
            <person name="Mohapatra T."/>
            <person name="Singh N.K."/>
            <person name="Messing J."/>
            <person name="Nelson A.B."/>
            <person name="Fuks G."/>
            <person name="Kavchok S."/>
            <person name="Keizer G."/>
            <person name="Linton E."/>
            <person name="Llaca V."/>
            <person name="Song R."/>
            <person name="Tanyolac B."/>
            <person name="Young S."/>
            <person name="Ho-Il K."/>
            <person name="Hahn J.H."/>
            <person name="Sangsakoo G."/>
            <person name="Vanavichit A."/>
            <person name="de Mattos Luiz.A.T."/>
            <person name="Zimmer P.D."/>
            <person name="Malone G."/>
            <person name="Dellagostin O."/>
            <person name="de Oliveira A.C."/>
            <person name="Bevan M."/>
            <person name="Bancroft I."/>
            <person name="Minx P."/>
            <person name="Cordum H."/>
            <person name="Wilson R."/>
            <person name="Cheng Z."/>
            <person name="Jin W."/>
            <person name="Jiang J."/>
            <person name="Leong S.A."/>
            <person name="Iwama H."/>
            <person name="Gojobori T."/>
            <person name="Itoh T."/>
            <person name="Niimura Y."/>
            <person name="Fujii Y."/>
            <person name="Habara T."/>
            <person name="Sakai H."/>
            <person name="Sato Y."/>
            <person name="Wilson G."/>
            <person name="Kumar K."/>
            <person name="McCouch S."/>
            <person name="Juretic N."/>
            <person name="Hoen D."/>
            <person name="Wright S."/>
            <person name="Bruskiewich R."/>
            <person name="Bureau T."/>
            <person name="Miyao A."/>
            <person name="Hirochika H."/>
            <person name="Nishikawa T."/>
            <person name="Kadowaki K."/>
            <person name="Sugiura M."/>
            <person name="Burr B."/>
            <person name="Sasaki T."/>
        </authorList>
    </citation>
    <scope>NUCLEOTIDE SEQUENCE [LARGE SCALE GENOMIC DNA]</scope>
    <source>
        <strain evidence="2">cv. Nipponbare</strain>
    </source>
</reference>
<accession>A0A0P0VGB5</accession>
<dbReference type="PaxDb" id="39947-A0A0P0VGB5"/>
<gene>
    <name evidence="1" type="ordered locus">Os02g0212800</name>
    <name evidence="1" type="ORF">OSNPB_020212800</name>
</gene>
<protein>
    <submittedName>
        <fullName evidence="1">Os02g0212800 protein</fullName>
    </submittedName>
</protein>
<dbReference type="EMBL" id="AP014958">
    <property type="protein sequence ID" value="BAS77610.1"/>
    <property type="molecule type" value="Genomic_DNA"/>
</dbReference>
<keyword evidence="2" id="KW-1185">Reference proteome</keyword>
<evidence type="ECO:0000313" key="1">
    <source>
        <dbReference type="EMBL" id="BAS77610.1"/>
    </source>
</evidence>
<proteinExistence type="predicted"/>
<dbReference type="AlphaFoldDB" id="A0A0P0VGB5"/>
<reference evidence="1 2" key="2">
    <citation type="journal article" date="2013" name="Plant Cell Physiol.">
        <title>Rice Annotation Project Database (RAP-DB): an integrative and interactive database for rice genomics.</title>
        <authorList>
            <person name="Sakai H."/>
            <person name="Lee S.S."/>
            <person name="Tanaka T."/>
            <person name="Numa H."/>
            <person name="Kim J."/>
            <person name="Kawahara Y."/>
            <person name="Wakimoto H."/>
            <person name="Yang C.C."/>
            <person name="Iwamoto M."/>
            <person name="Abe T."/>
            <person name="Yamada Y."/>
            <person name="Muto A."/>
            <person name="Inokuchi H."/>
            <person name="Ikemura T."/>
            <person name="Matsumoto T."/>
            <person name="Sasaki T."/>
            <person name="Itoh T."/>
        </authorList>
    </citation>
    <scope>NUCLEOTIDE SEQUENCE [LARGE SCALE GENOMIC DNA]</scope>
    <source>
        <strain evidence="2">cv. Nipponbare</strain>
    </source>
</reference>
<dbReference type="Proteomes" id="UP000059680">
    <property type="component" value="Chromosome 2"/>
</dbReference>
<reference evidence="1 2" key="3">
    <citation type="journal article" date="2013" name="Rice">
        <title>Improvement of the Oryza sativa Nipponbare reference genome using next generation sequence and optical map data.</title>
        <authorList>
            <person name="Kawahara Y."/>
            <person name="de la Bastide M."/>
            <person name="Hamilton J.P."/>
            <person name="Kanamori H."/>
            <person name="McCombie W.R."/>
            <person name="Ouyang S."/>
            <person name="Schwartz D.C."/>
            <person name="Tanaka T."/>
            <person name="Wu J."/>
            <person name="Zhou S."/>
            <person name="Childs K.L."/>
            <person name="Davidson R.M."/>
            <person name="Lin H."/>
            <person name="Quesada-Ocampo L."/>
            <person name="Vaillancourt B."/>
            <person name="Sakai H."/>
            <person name="Lee S.S."/>
            <person name="Kim J."/>
            <person name="Numa H."/>
            <person name="Itoh T."/>
            <person name="Buell C.R."/>
            <person name="Matsumoto T."/>
        </authorList>
    </citation>
    <scope>NUCLEOTIDE SEQUENCE [LARGE SCALE GENOMIC DNA]</scope>
    <source>
        <strain evidence="2">cv. Nipponbare</strain>
    </source>
</reference>